<dbReference type="Gene3D" id="3.30.420.40">
    <property type="match status" value="2"/>
</dbReference>
<sequence length="460" mass="49580">MRYLGIDFELKNLPELDHGFIPMGPWMNAFEALAKRPVSIAVEAAGGRIVTRQTAVIADGKYDDADYRYLERLVKFLLWSVGGYRVLISGADAVAERLKRAYAPGGERAFDAQFMDDVFERGFSIEPCSPEQFPQSSGESVSVGGHMNGCRIGFDAGGSDRKVSAVIDGECVYSEEVVWHPKTTADPHYHFDEIVKAFQTAAEKMPRVDAIGVSSAGVFVGNSPMVSSLFLKVPREQRAFLKDIYNAAARKIGDGNVPIVVANDGDVTALAGAMELKTGAVMGLAMGTSEAVGYVNEQGNILGWFNELAFAPVDLSEDALIDEWSGDIGVGCKYFSQDAVIKLAPAAGITLSDGLTPAEKLKEVQKLLEQGWDAAAGIYRTIGVYLAHTLALYEKFYDIRHLLVLGRVVSGEGGKLILSACGEVLKAEYPEIANRVSVILPDEQSRRVGQSVAAASLPVV</sequence>
<organism evidence="1">
    <name type="scientific">bioreactor metagenome</name>
    <dbReference type="NCBI Taxonomy" id="1076179"/>
    <lineage>
        <taxon>unclassified sequences</taxon>
        <taxon>metagenomes</taxon>
        <taxon>ecological metagenomes</taxon>
    </lineage>
</organism>
<gene>
    <name evidence="1" type="ORF">SDC9_61494</name>
</gene>
<protein>
    <recommendedName>
        <fullName evidence="2">ROK family protein</fullName>
    </recommendedName>
</protein>
<comment type="caution">
    <text evidence="1">The sequence shown here is derived from an EMBL/GenBank/DDBJ whole genome shotgun (WGS) entry which is preliminary data.</text>
</comment>
<dbReference type="InterPro" id="IPR043129">
    <property type="entry name" value="ATPase_NBD"/>
</dbReference>
<reference evidence="1" key="1">
    <citation type="submission" date="2019-08" db="EMBL/GenBank/DDBJ databases">
        <authorList>
            <person name="Kucharzyk K."/>
            <person name="Murdoch R.W."/>
            <person name="Higgins S."/>
            <person name="Loffler F."/>
        </authorList>
    </citation>
    <scope>NUCLEOTIDE SEQUENCE</scope>
</reference>
<evidence type="ECO:0008006" key="2">
    <source>
        <dbReference type="Google" id="ProtNLM"/>
    </source>
</evidence>
<accession>A0A644XH67</accession>
<name>A0A644XH67_9ZZZZ</name>
<dbReference type="SUPFAM" id="SSF53067">
    <property type="entry name" value="Actin-like ATPase domain"/>
    <property type="match status" value="1"/>
</dbReference>
<evidence type="ECO:0000313" key="1">
    <source>
        <dbReference type="EMBL" id="MPM15128.1"/>
    </source>
</evidence>
<proteinExistence type="predicted"/>
<dbReference type="AlphaFoldDB" id="A0A644XH67"/>
<dbReference type="EMBL" id="VSSQ01002391">
    <property type="protein sequence ID" value="MPM15128.1"/>
    <property type="molecule type" value="Genomic_DNA"/>
</dbReference>